<evidence type="ECO:0000313" key="2">
    <source>
        <dbReference type="Proteomes" id="UP001154282"/>
    </source>
</evidence>
<name>A0AAV0P0W2_9ROSI</name>
<sequence>MTAPRNGTWHHIRREANMAARIMAHAEKKWNECVVWLDRPPVYLIDRLQMDVEQPLLINESHRFHKKNT</sequence>
<evidence type="ECO:0000313" key="1">
    <source>
        <dbReference type="EMBL" id="CAI0464803.1"/>
    </source>
</evidence>
<reference evidence="1" key="1">
    <citation type="submission" date="2022-08" db="EMBL/GenBank/DDBJ databases">
        <authorList>
            <person name="Gutierrez-Valencia J."/>
        </authorList>
    </citation>
    <scope>NUCLEOTIDE SEQUENCE</scope>
</reference>
<keyword evidence="2" id="KW-1185">Reference proteome</keyword>
<evidence type="ECO:0008006" key="3">
    <source>
        <dbReference type="Google" id="ProtNLM"/>
    </source>
</evidence>
<dbReference type="Proteomes" id="UP001154282">
    <property type="component" value="Unassembled WGS sequence"/>
</dbReference>
<dbReference type="AlphaFoldDB" id="A0AAV0P0W2"/>
<organism evidence="1 2">
    <name type="scientific">Linum tenue</name>
    <dbReference type="NCBI Taxonomy" id="586396"/>
    <lineage>
        <taxon>Eukaryota</taxon>
        <taxon>Viridiplantae</taxon>
        <taxon>Streptophyta</taxon>
        <taxon>Embryophyta</taxon>
        <taxon>Tracheophyta</taxon>
        <taxon>Spermatophyta</taxon>
        <taxon>Magnoliopsida</taxon>
        <taxon>eudicotyledons</taxon>
        <taxon>Gunneridae</taxon>
        <taxon>Pentapetalae</taxon>
        <taxon>rosids</taxon>
        <taxon>fabids</taxon>
        <taxon>Malpighiales</taxon>
        <taxon>Linaceae</taxon>
        <taxon>Linum</taxon>
    </lineage>
</organism>
<dbReference type="EMBL" id="CAMGYJ010000008">
    <property type="protein sequence ID" value="CAI0464803.1"/>
    <property type="molecule type" value="Genomic_DNA"/>
</dbReference>
<proteinExistence type="predicted"/>
<accession>A0AAV0P0W2</accession>
<protein>
    <recommendedName>
        <fullName evidence="3">RNase H type-1 domain-containing protein</fullName>
    </recommendedName>
</protein>
<comment type="caution">
    <text evidence="1">The sequence shown here is derived from an EMBL/GenBank/DDBJ whole genome shotgun (WGS) entry which is preliminary data.</text>
</comment>
<gene>
    <name evidence="1" type="ORF">LITE_LOCUS36326</name>
</gene>